<reference evidence="1 2" key="1">
    <citation type="journal article" date="2021" name="Elife">
        <title>Chloroplast acquisition without the gene transfer in kleptoplastic sea slugs, Plakobranchus ocellatus.</title>
        <authorList>
            <person name="Maeda T."/>
            <person name="Takahashi S."/>
            <person name="Yoshida T."/>
            <person name="Shimamura S."/>
            <person name="Takaki Y."/>
            <person name="Nagai Y."/>
            <person name="Toyoda A."/>
            <person name="Suzuki Y."/>
            <person name="Arimoto A."/>
            <person name="Ishii H."/>
            <person name="Satoh N."/>
            <person name="Nishiyama T."/>
            <person name="Hasebe M."/>
            <person name="Maruyama T."/>
            <person name="Minagawa J."/>
            <person name="Obokata J."/>
            <person name="Shigenobu S."/>
        </authorList>
    </citation>
    <scope>NUCLEOTIDE SEQUENCE [LARGE SCALE GENOMIC DNA]</scope>
</reference>
<accession>A0AAV4BGP1</accession>
<evidence type="ECO:0000313" key="1">
    <source>
        <dbReference type="EMBL" id="GFO22511.1"/>
    </source>
</evidence>
<comment type="caution">
    <text evidence="1">The sequence shown here is derived from an EMBL/GenBank/DDBJ whole genome shotgun (WGS) entry which is preliminary data.</text>
</comment>
<dbReference type="AlphaFoldDB" id="A0AAV4BGP1"/>
<protein>
    <submittedName>
        <fullName evidence="1">Uncharacterized protein</fullName>
    </submittedName>
</protein>
<keyword evidence="2" id="KW-1185">Reference proteome</keyword>
<gene>
    <name evidence="1" type="ORF">PoB_004901600</name>
</gene>
<sequence>MIADPDWCVLVCFTSLDSPLFCTGPSWSVRDPYAVLTYRLNTCQLHIVGLPLICTGPSWSVRDPYAVLTYCLNTCQLHIVGLPVFCVDLFYITDVNSTSSDMFNLSSLDFH</sequence>
<dbReference type="Proteomes" id="UP000735302">
    <property type="component" value="Unassembled WGS sequence"/>
</dbReference>
<evidence type="ECO:0000313" key="2">
    <source>
        <dbReference type="Proteomes" id="UP000735302"/>
    </source>
</evidence>
<dbReference type="EMBL" id="BLXT01005398">
    <property type="protein sequence ID" value="GFO22511.1"/>
    <property type="molecule type" value="Genomic_DNA"/>
</dbReference>
<proteinExistence type="predicted"/>
<organism evidence="1 2">
    <name type="scientific">Plakobranchus ocellatus</name>
    <dbReference type="NCBI Taxonomy" id="259542"/>
    <lineage>
        <taxon>Eukaryota</taxon>
        <taxon>Metazoa</taxon>
        <taxon>Spiralia</taxon>
        <taxon>Lophotrochozoa</taxon>
        <taxon>Mollusca</taxon>
        <taxon>Gastropoda</taxon>
        <taxon>Heterobranchia</taxon>
        <taxon>Euthyneura</taxon>
        <taxon>Panpulmonata</taxon>
        <taxon>Sacoglossa</taxon>
        <taxon>Placobranchoidea</taxon>
        <taxon>Plakobranchidae</taxon>
        <taxon>Plakobranchus</taxon>
    </lineage>
</organism>
<name>A0AAV4BGP1_9GAST</name>